<comment type="similarity">
    <text evidence="5">Belongs to the TMEM41 family.</text>
</comment>
<dbReference type="KEGG" id="goe:100901309"/>
<evidence type="ECO:0000256" key="1">
    <source>
        <dbReference type="ARBA" id="ARBA00004141"/>
    </source>
</evidence>
<dbReference type="CTD" id="32737"/>
<reference evidence="9" key="1">
    <citation type="submission" date="2025-08" db="UniProtKB">
        <authorList>
            <consortium name="RefSeq"/>
        </authorList>
    </citation>
    <scope>IDENTIFICATION</scope>
</reference>
<dbReference type="GeneID" id="100901309"/>
<protein>
    <submittedName>
        <fullName evidence="9">Transmembrane protein 41B</fullName>
    </submittedName>
</protein>
<dbReference type="InterPro" id="IPR032816">
    <property type="entry name" value="VTT_dom"/>
</dbReference>
<keyword evidence="4 6" id="KW-0472">Membrane</keyword>
<keyword evidence="8" id="KW-1185">Reference proteome</keyword>
<dbReference type="PANTHER" id="PTHR43220:SF18">
    <property type="entry name" value="TRANSMEMBRANE PROTEIN 41B"/>
    <property type="match status" value="1"/>
</dbReference>
<gene>
    <name evidence="9" type="primary">LOC100901309</name>
</gene>
<organism evidence="8 9">
    <name type="scientific">Galendromus occidentalis</name>
    <name type="common">western predatory mite</name>
    <dbReference type="NCBI Taxonomy" id="34638"/>
    <lineage>
        <taxon>Eukaryota</taxon>
        <taxon>Metazoa</taxon>
        <taxon>Ecdysozoa</taxon>
        <taxon>Arthropoda</taxon>
        <taxon>Chelicerata</taxon>
        <taxon>Arachnida</taxon>
        <taxon>Acari</taxon>
        <taxon>Parasitiformes</taxon>
        <taxon>Mesostigmata</taxon>
        <taxon>Gamasina</taxon>
        <taxon>Phytoseioidea</taxon>
        <taxon>Phytoseiidae</taxon>
        <taxon>Typhlodrominae</taxon>
        <taxon>Galendromus</taxon>
    </lineage>
</organism>
<feature type="transmembrane region" description="Helical" evidence="6">
    <location>
        <begin position="105"/>
        <end position="130"/>
    </location>
</feature>
<feature type="transmembrane region" description="Helical" evidence="6">
    <location>
        <begin position="191"/>
        <end position="213"/>
    </location>
</feature>
<evidence type="ECO:0000259" key="7">
    <source>
        <dbReference type="Pfam" id="PF09335"/>
    </source>
</evidence>
<name>A0AAJ6QU45_9ACAR</name>
<feature type="transmembrane region" description="Helical" evidence="6">
    <location>
        <begin position="225"/>
        <end position="246"/>
    </location>
</feature>
<dbReference type="Proteomes" id="UP000694867">
    <property type="component" value="Unplaced"/>
</dbReference>
<dbReference type="AlphaFoldDB" id="A0AAJ6QU45"/>
<evidence type="ECO:0000256" key="2">
    <source>
        <dbReference type="ARBA" id="ARBA00022692"/>
    </source>
</evidence>
<evidence type="ECO:0000256" key="6">
    <source>
        <dbReference type="SAM" id="Phobius"/>
    </source>
</evidence>
<evidence type="ECO:0000313" key="8">
    <source>
        <dbReference type="Proteomes" id="UP000694867"/>
    </source>
</evidence>
<keyword evidence="2 6" id="KW-0812">Transmembrane</keyword>
<comment type="subcellular location">
    <subcellularLocation>
        <location evidence="1">Membrane</location>
        <topology evidence="1">Multi-pass membrane protein</topology>
    </subcellularLocation>
</comment>
<feature type="transmembrane region" description="Helical" evidence="6">
    <location>
        <begin position="161"/>
        <end position="179"/>
    </location>
</feature>
<keyword evidence="3 6" id="KW-1133">Transmembrane helix</keyword>
<evidence type="ECO:0000313" key="9">
    <source>
        <dbReference type="RefSeq" id="XP_003743958.1"/>
    </source>
</evidence>
<dbReference type="GO" id="GO:0005789">
    <property type="term" value="C:endoplasmic reticulum membrane"/>
    <property type="evidence" value="ECO:0007669"/>
    <property type="project" value="TreeGrafter"/>
</dbReference>
<dbReference type="GO" id="GO:0000045">
    <property type="term" value="P:autophagosome assembly"/>
    <property type="evidence" value="ECO:0007669"/>
    <property type="project" value="TreeGrafter"/>
</dbReference>
<feature type="transmembrane region" description="Helical" evidence="6">
    <location>
        <begin position="17"/>
        <end position="39"/>
    </location>
</feature>
<feature type="transmembrane region" description="Helical" evidence="6">
    <location>
        <begin position="74"/>
        <end position="99"/>
    </location>
</feature>
<feature type="domain" description="VTT" evidence="7">
    <location>
        <begin position="93"/>
        <end position="212"/>
    </location>
</feature>
<evidence type="ECO:0000256" key="4">
    <source>
        <dbReference type="ARBA" id="ARBA00023136"/>
    </source>
</evidence>
<dbReference type="PANTHER" id="PTHR43220">
    <property type="match status" value="1"/>
</dbReference>
<dbReference type="Pfam" id="PF09335">
    <property type="entry name" value="VTT_dom"/>
    <property type="match status" value="1"/>
</dbReference>
<sequence>MAVNVEDQTEQTSNRNAFIAISAIFLLSGMGLYTVYLFFPEMEPEEKPYVTLPTSLESAKDLGRVLSNYTDDNFAMVLLAFFCTYIFLQSFAIPGSIFLSFLSGFLFPFPLALLTVCLCSAIGASLCYLISYCVGRRLIMHYFPDRVEKLKKQVSNHENNMLYYIIFLRITPFLPNWLINVASPIVSVNLAPFFLGTFLGVAPPSILAIRAGISLQQLASANVMFTLENGLLLTGFAVLSMIPVVLRNRFKNKFE</sequence>
<dbReference type="InterPro" id="IPR045014">
    <property type="entry name" value="TM41A/B"/>
</dbReference>
<evidence type="ECO:0000256" key="3">
    <source>
        <dbReference type="ARBA" id="ARBA00022989"/>
    </source>
</evidence>
<dbReference type="RefSeq" id="XP_003743958.1">
    <property type="nucleotide sequence ID" value="XM_003743910.2"/>
</dbReference>
<accession>A0AAJ6QU45</accession>
<proteinExistence type="inferred from homology"/>
<evidence type="ECO:0000256" key="5">
    <source>
        <dbReference type="ARBA" id="ARBA00025797"/>
    </source>
</evidence>